<evidence type="ECO:0000313" key="1">
    <source>
        <dbReference type="EMBL" id="KAH3819219.1"/>
    </source>
</evidence>
<protein>
    <submittedName>
        <fullName evidence="1">Uncharacterized protein</fullName>
    </submittedName>
</protein>
<comment type="caution">
    <text evidence="1">The sequence shown here is derived from an EMBL/GenBank/DDBJ whole genome shotgun (WGS) entry which is preliminary data.</text>
</comment>
<evidence type="ECO:0000313" key="2">
    <source>
        <dbReference type="Proteomes" id="UP000828390"/>
    </source>
</evidence>
<reference evidence="1" key="2">
    <citation type="submission" date="2020-11" db="EMBL/GenBank/DDBJ databases">
        <authorList>
            <person name="McCartney M.A."/>
            <person name="Auch B."/>
            <person name="Kono T."/>
            <person name="Mallez S."/>
            <person name="Becker A."/>
            <person name="Gohl D.M."/>
            <person name="Silverstein K.A.T."/>
            <person name="Koren S."/>
            <person name="Bechman K.B."/>
            <person name="Herman A."/>
            <person name="Abrahante J.E."/>
            <person name="Garbe J."/>
        </authorList>
    </citation>
    <scope>NUCLEOTIDE SEQUENCE</scope>
    <source>
        <strain evidence="1">Duluth1</strain>
        <tissue evidence="1">Whole animal</tissue>
    </source>
</reference>
<proteinExistence type="predicted"/>
<dbReference type="EMBL" id="JAIWYP010000005">
    <property type="protein sequence ID" value="KAH3819219.1"/>
    <property type="molecule type" value="Genomic_DNA"/>
</dbReference>
<organism evidence="1 2">
    <name type="scientific">Dreissena polymorpha</name>
    <name type="common">Zebra mussel</name>
    <name type="synonym">Mytilus polymorpha</name>
    <dbReference type="NCBI Taxonomy" id="45954"/>
    <lineage>
        <taxon>Eukaryota</taxon>
        <taxon>Metazoa</taxon>
        <taxon>Spiralia</taxon>
        <taxon>Lophotrochozoa</taxon>
        <taxon>Mollusca</taxon>
        <taxon>Bivalvia</taxon>
        <taxon>Autobranchia</taxon>
        <taxon>Heteroconchia</taxon>
        <taxon>Euheterodonta</taxon>
        <taxon>Imparidentia</taxon>
        <taxon>Neoheterodontei</taxon>
        <taxon>Myida</taxon>
        <taxon>Dreissenoidea</taxon>
        <taxon>Dreissenidae</taxon>
        <taxon>Dreissena</taxon>
    </lineage>
</organism>
<reference evidence="1" key="1">
    <citation type="journal article" date="2019" name="bioRxiv">
        <title>The Genome of the Zebra Mussel, Dreissena polymorpha: A Resource for Invasive Species Research.</title>
        <authorList>
            <person name="McCartney M.A."/>
            <person name="Auch B."/>
            <person name="Kono T."/>
            <person name="Mallez S."/>
            <person name="Zhang Y."/>
            <person name="Obille A."/>
            <person name="Becker A."/>
            <person name="Abrahante J.E."/>
            <person name="Garbe J."/>
            <person name="Badalamenti J.P."/>
            <person name="Herman A."/>
            <person name="Mangelson H."/>
            <person name="Liachko I."/>
            <person name="Sullivan S."/>
            <person name="Sone E.D."/>
            <person name="Koren S."/>
            <person name="Silverstein K.A.T."/>
            <person name="Beckman K.B."/>
            <person name="Gohl D.M."/>
        </authorList>
    </citation>
    <scope>NUCLEOTIDE SEQUENCE</scope>
    <source>
        <strain evidence="1">Duluth1</strain>
        <tissue evidence="1">Whole animal</tissue>
    </source>
</reference>
<name>A0A9D4GLA0_DREPO</name>
<keyword evidence="2" id="KW-1185">Reference proteome</keyword>
<dbReference type="AlphaFoldDB" id="A0A9D4GLA0"/>
<accession>A0A9D4GLA0</accession>
<sequence>MTSSNTSTLSELSTACGMMACDMLREDLTLTRSWCKISKNSTETQGSHYFSMDRRGTSS</sequence>
<gene>
    <name evidence="1" type="ORF">DPMN_120953</name>
</gene>
<dbReference type="Proteomes" id="UP000828390">
    <property type="component" value="Unassembled WGS sequence"/>
</dbReference>